<reference evidence="1 2" key="1">
    <citation type="submission" date="2016-06" db="EMBL/GenBank/DDBJ databases">
        <title>Evolution of pathogenesis and genome organization in the Tremellales.</title>
        <authorList>
            <person name="Cuomo C."/>
            <person name="Litvintseva A."/>
            <person name="Heitman J."/>
            <person name="Chen Y."/>
            <person name="Sun S."/>
            <person name="Springer D."/>
            <person name="Dromer F."/>
            <person name="Young S."/>
            <person name="Zeng Q."/>
            <person name="Chapman S."/>
            <person name="Gujja S."/>
            <person name="Saif S."/>
            <person name="Birren B."/>
        </authorList>
    </citation>
    <scope>NUCLEOTIDE SEQUENCE [LARGE SCALE GENOMIC DNA]</scope>
    <source>
        <strain evidence="1 2">ATCC 28783</strain>
    </source>
</reference>
<sequence length="116" mass="12661">MQALANPLDDPWPDPACHEFLRNTTSPTDPALYGYICAPTSPNNAHILQRFLLTHAILDQLLSPMGSPLYLTHVVRAARREAHEGSGSCILMARPLHVSVPTAQPAFCELFGTEGE</sequence>
<dbReference type="AlphaFoldDB" id="A0A4Q1BK17"/>
<gene>
    <name evidence="1" type="ORF">M231_04647</name>
</gene>
<name>A0A4Q1BK17_TREME</name>
<organism evidence="1 2">
    <name type="scientific">Tremella mesenterica</name>
    <name type="common">Jelly fungus</name>
    <dbReference type="NCBI Taxonomy" id="5217"/>
    <lineage>
        <taxon>Eukaryota</taxon>
        <taxon>Fungi</taxon>
        <taxon>Dikarya</taxon>
        <taxon>Basidiomycota</taxon>
        <taxon>Agaricomycotina</taxon>
        <taxon>Tremellomycetes</taxon>
        <taxon>Tremellales</taxon>
        <taxon>Tremellaceae</taxon>
        <taxon>Tremella</taxon>
    </lineage>
</organism>
<protein>
    <submittedName>
        <fullName evidence="1">Uncharacterized protein</fullName>
    </submittedName>
</protein>
<accession>A0A4Q1BK17</accession>
<proteinExistence type="predicted"/>
<dbReference type="InParanoid" id="A0A4Q1BK17"/>
<dbReference type="EMBL" id="SDIL01000054">
    <property type="protein sequence ID" value="RXK38088.1"/>
    <property type="molecule type" value="Genomic_DNA"/>
</dbReference>
<evidence type="ECO:0000313" key="2">
    <source>
        <dbReference type="Proteomes" id="UP000289152"/>
    </source>
</evidence>
<dbReference type="Proteomes" id="UP000289152">
    <property type="component" value="Unassembled WGS sequence"/>
</dbReference>
<evidence type="ECO:0000313" key="1">
    <source>
        <dbReference type="EMBL" id="RXK38088.1"/>
    </source>
</evidence>
<keyword evidence="2" id="KW-1185">Reference proteome</keyword>
<comment type="caution">
    <text evidence="1">The sequence shown here is derived from an EMBL/GenBank/DDBJ whole genome shotgun (WGS) entry which is preliminary data.</text>
</comment>